<evidence type="ECO:0000313" key="4">
    <source>
        <dbReference type="Proteomes" id="UP001303473"/>
    </source>
</evidence>
<evidence type="ECO:0000256" key="1">
    <source>
        <dbReference type="SAM" id="MobiDB-lite"/>
    </source>
</evidence>
<dbReference type="Gene3D" id="2.60.120.650">
    <property type="entry name" value="Cupin"/>
    <property type="match status" value="1"/>
</dbReference>
<dbReference type="InterPro" id="IPR003347">
    <property type="entry name" value="JmjC_dom"/>
</dbReference>
<dbReference type="Pfam" id="PF02373">
    <property type="entry name" value="JmjC"/>
    <property type="match status" value="1"/>
</dbReference>
<feature type="region of interest" description="Disordered" evidence="1">
    <location>
        <begin position="17"/>
        <end position="36"/>
    </location>
</feature>
<accession>A0AAN6MUA7</accession>
<feature type="compositionally biased region" description="Low complexity" evidence="1">
    <location>
        <begin position="17"/>
        <end position="30"/>
    </location>
</feature>
<proteinExistence type="predicted"/>
<evidence type="ECO:0000313" key="3">
    <source>
        <dbReference type="EMBL" id="KAK3933565.1"/>
    </source>
</evidence>
<keyword evidence="4" id="KW-1185">Reference proteome</keyword>
<dbReference type="EMBL" id="MU854134">
    <property type="protein sequence ID" value="KAK3933565.1"/>
    <property type="molecule type" value="Genomic_DNA"/>
</dbReference>
<sequence length="162" mass="17838">MARRYLAKLSHTRCRFRQPAPSQARSASPSLKRRGGGNLAGINSPYEYFSISGGPTITICHKEDGLLGSKNVVSGENKVLIVIKPSANTRFEDCMYKRFPDVRRDSQGIRHIGRAVAPSLLDEWEIEYDIASFAPGQGFATLPGDVYHMVINMGDNLALAIN</sequence>
<name>A0AAN6MUA7_9PEZI</name>
<evidence type="ECO:0000259" key="2">
    <source>
        <dbReference type="Pfam" id="PF02373"/>
    </source>
</evidence>
<feature type="domain" description="JmjC" evidence="2">
    <location>
        <begin position="55"/>
        <end position="162"/>
    </location>
</feature>
<protein>
    <recommendedName>
        <fullName evidence="2">JmjC domain-containing protein</fullName>
    </recommendedName>
</protein>
<comment type="caution">
    <text evidence="3">The sequence shown here is derived from an EMBL/GenBank/DDBJ whole genome shotgun (WGS) entry which is preliminary data.</text>
</comment>
<gene>
    <name evidence="3" type="ORF">QBC46DRAFT_433042</name>
</gene>
<dbReference type="AlphaFoldDB" id="A0AAN6MUA7"/>
<dbReference type="Proteomes" id="UP001303473">
    <property type="component" value="Unassembled WGS sequence"/>
</dbReference>
<reference evidence="4" key="1">
    <citation type="journal article" date="2023" name="Mol. Phylogenet. Evol.">
        <title>Genome-scale phylogeny and comparative genomics of the fungal order Sordariales.</title>
        <authorList>
            <person name="Hensen N."/>
            <person name="Bonometti L."/>
            <person name="Westerberg I."/>
            <person name="Brannstrom I.O."/>
            <person name="Guillou S."/>
            <person name="Cros-Aarteil S."/>
            <person name="Calhoun S."/>
            <person name="Haridas S."/>
            <person name="Kuo A."/>
            <person name="Mondo S."/>
            <person name="Pangilinan J."/>
            <person name="Riley R."/>
            <person name="LaButti K."/>
            <person name="Andreopoulos B."/>
            <person name="Lipzen A."/>
            <person name="Chen C."/>
            <person name="Yan M."/>
            <person name="Daum C."/>
            <person name="Ng V."/>
            <person name="Clum A."/>
            <person name="Steindorff A."/>
            <person name="Ohm R.A."/>
            <person name="Martin F."/>
            <person name="Silar P."/>
            <person name="Natvig D.O."/>
            <person name="Lalanne C."/>
            <person name="Gautier V."/>
            <person name="Ament-Velasquez S.L."/>
            <person name="Kruys A."/>
            <person name="Hutchinson M.I."/>
            <person name="Powell A.J."/>
            <person name="Barry K."/>
            <person name="Miller A.N."/>
            <person name="Grigoriev I.V."/>
            <person name="Debuchy R."/>
            <person name="Gladieux P."/>
            <person name="Hiltunen Thoren M."/>
            <person name="Johannesson H."/>
        </authorList>
    </citation>
    <scope>NUCLEOTIDE SEQUENCE [LARGE SCALE GENOMIC DNA]</scope>
    <source>
        <strain evidence="4">CBS 340.73</strain>
    </source>
</reference>
<organism evidence="3 4">
    <name type="scientific">Diplogelasinospora grovesii</name>
    <dbReference type="NCBI Taxonomy" id="303347"/>
    <lineage>
        <taxon>Eukaryota</taxon>
        <taxon>Fungi</taxon>
        <taxon>Dikarya</taxon>
        <taxon>Ascomycota</taxon>
        <taxon>Pezizomycotina</taxon>
        <taxon>Sordariomycetes</taxon>
        <taxon>Sordariomycetidae</taxon>
        <taxon>Sordariales</taxon>
        <taxon>Diplogelasinosporaceae</taxon>
        <taxon>Diplogelasinospora</taxon>
    </lineage>
</organism>